<reference evidence="1 2" key="1">
    <citation type="submission" date="2021-06" db="EMBL/GenBank/DDBJ databases">
        <title>Caerostris extrusa draft genome.</title>
        <authorList>
            <person name="Kono N."/>
            <person name="Arakawa K."/>
        </authorList>
    </citation>
    <scope>NUCLEOTIDE SEQUENCE [LARGE SCALE GENOMIC DNA]</scope>
</reference>
<accession>A0AAV4V8G8</accession>
<keyword evidence="2" id="KW-1185">Reference proteome</keyword>
<dbReference type="Proteomes" id="UP001054945">
    <property type="component" value="Unassembled WGS sequence"/>
</dbReference>
<proteinExistence type="predicted"/>
<gene>
    <name evidence="1" type="primary">X975_15662</name>
    <name evidence="1" type="ORF">CEXT_198201</name>
</gene>
<name>A0AAV4V8G8_CAEEX</name>
<evidence type="ECO:0000313" key="2">
    <source>
        <dbReference type="Proteomes" id="UP001054945"/>
    </source>
</evidence>
<protein>
    <submittedName>
        <fullName evidence="1">Retrovirus-related Pol polyprotein from type-1 retrotransposable element R1</fullName>
    </submittedName>
</protein>
<dbReference type="EMBL" id="BPLR01014116">
    <property type="protein sequence ID" value="GIY66417.1"/>
    <property type="molecule type" value="Genomic_DNA"/>
</dbReference>
<comment type="caution">
    <text evidence="1">The sequence shown here is derived from an EMBL/GenBank/DDBJ whole genome shotgun (WGS) entry which is preliminary data.</text>
</comment>
<dbReference type="AlphaFoldDB" id="A0AAV4V8G8"/>
<sequence>MAVVFHLDLSFFSKRLSQLAEYADIDDSICPCLPHFHRRIRRKKKSVNFRALYAYIYIDASSWCVEVFLMRRFYVGHGPFPSYLYRFRLRETDECTCGEEGTQDHYAFECPLTANNHLKKPSTEHYKAWAVQTTKNAKAISKINNIMNYLINNIDYISP</sequence>
<organism evidence="1 2">
    <name type="scientific">Caerostris extrusa</name>
    <name type="common">Bark spider</name>
    <name type="synonym">Caerostris bankana</name>
    <dbReference type="NCBI Taxonomy" id="172846"/>
    <lineage>
        <taxon>Eukaryota</taxon>
        <taxon>Metazoa</taxon>
        <taxon>Ecdysozoa</taxon>
        <taxon>Arthropoda</taxon>
        <taxon>Chelicerata</taxon>
        <taxon>Arachnida</taxon>
        <taxon>Araneae</taxon>
        <taxon>Araneomorphae</taxon>
        <taxon>Entelegynae</taxon>
        <taxon>Araneoidea</taxon>
        <taxon>Araneidae</taxon>
        <taxon>Caerostris</taxon>
    </lineage>
</organism>
<evidence type="ECO:0000313" key="1">
    <source>
        <dbReference type="EMBL" id="GIY66417.1"/>
    </source>
</evidence>